<keyword evidence="1" id="KW-0472">Membrane</keyword>
<comment type="caution">
    <text evidence="2">The sequence shown here is derived from an EMBL/GenBank/DDBJ whole genome shotgun (WGS) entry which is preliminary data.</text>
</comment>
<feature type="transmembrane region" description="Helical" evidence="1">
    <location>
        <begin position="202"/>
        <end position="221"/>
    </location>
</feature>
<name>A0AAX2UIA9_9BACT</name>
<dbReference type="RefSeq" id="WP_082200680.1">
    <property type="nucleotide sequence ID" value="NZ_CP020478.1"/>
</dbReference>
<accession>A0AAX2UIA9</accession>
<feature type="transmembrane region" description="Helical" evidence="1">
    <location>
        <begin position="227"/>
        <end position="252"/>
    </location>
</feature>
<keyword evidence="1" id="KW-0812">Transmembrane</keyword>
<dbReference type="Proteomes" id="UP000306813">
    <property type="component" value="Unassembled WGS sequence"/>
</dbReference>
<gene>
    <name evidence="2" type="ORF">FDW42_08770</name>
</gene>
<feature type="transmembrane region" description="Helical" evidence="1">
    <location>
        <begin position="109"/>
        <end position="128"/>
    </location>
</feature>
<evidence type="ECO:0000313" key="3">
    <source>
        <dbReference type="Proteomes" id="UP000306813"/>
    </source>
</evidence>
<feature type="transmembrane region" description="Helical" evidence="1">
    <location>
        <begin position="140"/>
        <end position="161"/>
    </location>
</feature>
<dbReference type="AlphaFoldDB" id="A0AAX2UIA9"/>
<evidence type="ECO:0000313" key="2">
    <source>
        <dbReference type="EMBL" id="TNB55687.1"/>
    </source>
</evidence>
<reference evidence="2 3" key="1">
    <citation type="submission" date="2019-05" db="EMBL/GenBank/DDBJ databases">
        <title>Draft genomes of eight strains of Campylobacter helveticus isolated from cats and a dog in New Zealand.</title>
        <authorList>
            <person name="Bojanic K."/>
            <person name="Midwinter A.C."/>
            <person name="Biggs P.J."/>
            <person name="Acke E."/>
            <person name="Cornelius A.J."/>
            <person name="Marshall J.C."/>
        </authorList>
    </citation>
    <scope>NUCLEOTIDE SEQUENCE [LARGE SCALE GENOMIC DNA]</scope>
    <source>
        <strain evidence="2 3">ACP123b</strain>
    </source>
</reference>
<dbReference type="GeneID" id="52037705"/>
<sequence length="283" mass="31867">MRGKIISSGVIMADDGKKYFYVGEFPTNASVEFKAEDDRAVNVSVVQGESCLCAEPPFINNAFIFWDFRKIKESFSTMNIHSIKFFSFTALIISFLSGLVYGMKFDTGVFFWSFVSFLCVFWVVFSLCHLASNYALMRAFFLAIILSIVLSFLSTGTTFGAFFGGKWLAYVLGALSVVALIAFILSAVLYVRILAKITHEPFFLYSLYTAALVLVFFGISLLNFRGFFGVVLVALMGICGFVSFVFYLFALLRFREISIEQNATLKSEFLELFNPASWRLKKS</sequence>
<proteinExistence type="predicted"/>
<feature type="transmembrane region" description="Helical" evidence="1">
    <location>
        <begin position="85"/>
        <end position="103"/>
    </location>
</feature>
<feature type="transmembrane region" description="Helical" evidence="1">
    <location>
        <begin position="167"/>
        <end position="190"/>
    </location>
</feature>
<organism evidence="2 3">
    <name type="scientific">Campylobacter helveticus</name>
    <dbReference type="NCBI Taxonomy" id="28898"/>
    <lineage>
        <taxon>Bacteria</taxon>
        <taxon>Pseudomonadati</taxon>
        <taxon>Campylobacterota</taxon>
        <taxon>Epsilonproteobacteria</taxon>
        <taxon>Campylobacterales</taxon>
        <taxon>Campylobacteraceae</taxon>
        <taxon>Campylobacter</taxon>
    </lineage>
</organism>
<dbReference type="KEGG" id="chv:CHELV3228_1794"/>
<protein>
    <submittedName>
        <fullName evidence="2">Uncharacterized protein</fullName>
    </submittedName>
</protein>
<evidence type="ECO:0000256" key="1">
    <source>
        <dbReference type="SAM" id="Phobius"/>
    </source>
</evidence>
<keyword evidence="1" id="KW-1133">Transmembrane helix</keyword>
<dbReference type="EMBL" id="VDBS01000070">
    <property type="protein sequence ID" value="TNB55687.1"/>
    <property type="molecule type" value="Genomic_DNA"/>
</dbReference>